<dbReference type="SMART" id="SM00512">
    <property type="entry name" value="Skp1"/>
    <property type="match status" value="1"/>
</dbReference>
<reference evidence="4" key="2">
    <citation type="submission" date="2022-06" db="UniProtKB">
        <authorList>
            <consortium name="EnsemblMetazoa"/>
        </authorList>
    </citation>
    <scope>IDENTIFICATION</scope>
    <source>
        <strain evidence="4">PS312</strain>
    </source>
</reference>
<dbReference type="FunFam" id="3.30.710.10:FF:000317">
    <property type="entry name" value="Uncharacterized protein"/>
    <property type="match status" value="1"/>
</dbReference>
<gene>
    <name evidence="4" type="primary">WBGene00115947</name>
</gene>
<dbReference type="Gene3D" id="3.30.710.10">
    <property type="entry name" value="Potassium Channel Kv1.1, Chain A"/>
    <property type="match status" value="1"/>
</dbReference>
<organism evidence="4 5">
    <name type="scientific">Pristionchus pacificus</name>
    <name type="common">Parasitic nematode worm</name>
    <dbReference type="NCBI Taxonomy" id="54126"/>
    <lineage>
        <taxon>Eukaryota</taxon>
        <taxon>Metazoa</taxon>
        <taxon>Ecdysozoa</taxon>
        <taxon>Nematoda</taxon>
        <taxon>Chromadorea</taxon>
        <taxon>Rhabditida</taxon>
        <taxon>Rhabditina</taxon>
        <taxon>Diplogasteromorpha</taxon>
        <taxon>Diplogasteroidea</taxon>
        <taxon>Neodiplogasteridae</taxon>
        <taxon>Pristionchus</taxon>
    </lineage>
</organism>
<evidence type="ECO:0000313" key="4">
    <source>
        <dbReference type="EnsemblMetazoa" id="PPA26393.1"/>
    </source>
</evidence>
<accession>A0A2A6C811</accession>
<comment type="pathway">
    <text evidence="3">Protein modification; protein ubiquitination.</text>
</comment>
<dbReference type="Pfam" id="PF03931">
    <property type="entry name" value="Skp1_POZ"/>
    <property type="match status" value="1"/>
</dbReference>
<dbReference type="Proteomes" id="UP000005239">
    <property type="component" value="Unassembled WGS sequence"/>
</dbReference>
<dbReference type="GO" id="GO:0097602">
    <property type="term" value="F:cullin family protein binding"/>
    <property type="evidence" value="ECO:0000318"/>
    <property type="project" value="GO_Central"/>
</dbReference>
<comment type="function">
    <text evidence="3">Probable essential component of SCF (SKP1-CUL1-F-box protein) E3 ubiquitin-protein ligase complexes, which mediate the ubiquitination and subsequent proteasomal degradation of target proteins. Regulates cell proliferation during embryonic and larval development.</text>
</comment>
<dbReference type="OrthoDB" id="5786141at2759"/>
<accession>A0A8R1YGL1</accession>
<dbReference type="PANTHER" id="PTHR11165">
    <property type="entry name" value="SKP1"/>
    <property type="match status" value="1"/>
</dbReference>
<dbReference type="InterPro" id="IPR011333">
    <property type="entry name" value="SKP1/BTB/POZ_sf"/>
</dbReference>
<dbReference type="InterPro" id="IPR016072">
    <property type="entry name" value="Skp1_comp_dimer"/>
</dbReference>
<dbReference type="EnsemblMetazoa" id="PPA26393.1">
    <property type="protein sequence ID" value="PPA26393.1"/>
    <property type="gene ID" value="WBGene00115947"/>
</dbReference>
<reference evidence="5" key="1">
    <citation type="journal article" date="2008" name="Nat. Genet.">
        <title>The Pristionchus pacificus genome provides a unique perspective on nematode lifestyle and parasitism.</title>
        <authorList>
            <person name="Dieterich C."/>
            <person name="Clifton S.W."/>
            <person name="Schuster L.N."/>
            <person name="Chinwalla A."/>
            <person name="Delehaunty K."/>
            <person name="Dinkelacker I."/>
            <person name="Fulton L."/>
            <person name="Fulton R."/>
            <person name="Godfrey J."/>
            <person name="Minx P."/>
            <person name="Mitreva M."/>
            <person name="Roeseler W."/>
            <person name="Tian H."/>
            <person name="Witte H."/>
            <person name="Yang S.P."/>
            <person name="Wilson R.K."/>
            <person name="Sommer R.J."/>
        </authorList>
    </citation>
    <scope>NUCLEOTIDE SEQUENCE [LARGE SCALE GENOMIC DNA]</scope>
    <source>
        <strain evidence="5">PS312</strain>
    </source>
</reference>
<evidence type="ECO:0000256" key="3">
    <source>
        <dbReference type="PIRNR" id="PIRNR028729"/>
    </source>
</evidence>
<comment type="similarity">
    <text evidence="1 3">Belongs to the SKP1 family.</text>
</comment>
<evidence type="ECO:0000256" key="2">
    <source>
        <dbReference type="ARBA" id="ARBA00022786"/>
    </source>
</evidence>
<protein>
    <recommendedName>
        <fullName evidence="3">Skp1-related protein</fullName>
    </recommendedName>
</protein>
<sequence>MVLITLVSSDEQNFPVERELLKQSGTIETLIVNMNLDDEDTDAAAMPIPLPNVKGDVLEKVIQWMEHHKGDPVKEGDDEDNNAEIVVPQWDDDFFKPAMYGSKHLELTVAASYLDIKNLLTLSCKAISNTFKGKTGPQIREEWGVPNEFTPEEEEAIRKENEWCE</sequence>
<dbReference type="InterPro" id="IPR016897">
    <property type="entry name" value="SKP1"/>
</dbReference>
<dbReference type="PIRSF" id="PIRSF028729">
    <property type="entry name" value="E3_ubiquit_lig_SCF_Skp"/>
    <property type="match status" value="1"/>
</dbReference>
<evidence type="ECO:0000256" key="1">
    <source>
        <dbReference type="ARBA" id="ARBA00009993"/>
    </source>
</evidence>
<dbReference type="CDD" id="cd18322">
    <property type="entry name" value="BTB_POZ_SKP1"/>
    <property type="match status" value="1"/>
</dbReference>
<dbReference type="InterPro" id="IPR036296">
    <property type="entry name" value="SKP1-like_dim_sf"/>
</dbReference>
<dbReference type="GO" id="GO:0031146">
    <property type="term" value="P:SCF-dependent proteasomal ubiquitin-dependent protein catabolic process"/>
    <property type="evidence" value="ECO:0000318"/>
    <property type="project" value="GO_Central"/>
</dbReference>
<dbReference type="InterPro" id="IPR001232">
    <property type="entry name" value="SKP1-like"/>
</dbReference>
<dbReference type="Pfam" id="PF01466">
    <property type="entry name" value="Skp1"/>
    <property type="match status" value="1"/>
</dbReference>
<dbReference type="AlphaFoldDB" id="A0A2A6C811"/>
<dbReference type="InterPro" id="IPR016073">
    <property type="entry name" value="Skp1_comp_POZ"/>
</dbReference>
<keyword evidence="2 3" id="KW-0833">Ubl conjugation pathway</keyword>
<dbReference type="SUPFAM" id="SSF54695">
    <property type="entry name" value="POZ domain"/>
    <property type="match status" value="1"/>
</dbReference>
<dbReference type="GO" id="GO:0005634">
    <property type="term" value="C:nucleus"/>
    <property type="evidence" value="ECO:0000318"/>
    <property type="project" value="GO_Central"/>
</dbReference>
<name>A0A2A6C811_PRIPA</name>
<evidence type="ECO:0000313" key="5">
    <source>
        <dbReference type="Proteomes" id="UP000005239"/>
    </source>
</evidence>
<dbReference type="GO" id="GO:0005737">
    <property type="term" value="C:cytoplasm"/>
    <property type="evidence" value="ECO:0000318"/>
    <property type="project" value="GO_Central"/>
</dbReference>
<dbReference type="GO" id="GO:0016567">
    <property type="term" value="P:protein ubiquitination"/>
    <property type="evidence" value="ECO:0007669"/>
    <property type="project" value="UniProtKB-UniPathway"/>
</dbReference>
<dbReference type="SUPFAM" id="SSF81382">
    <property type="entry name" value="Skp1 dimerisation domain-like"/>
    <property type="match status" value="1"/>
</dbReference>
<keyword evidence="5" id="KW-1185">Reference proteome</keyword>
<proteinExistence type="inferred from homology"/>